<protein>
    <submittedName>
        <fullName evidence="2">Uncharacterized protein</fullName>
    </submittedName>
</protein>
<evidence type="ECO:0000313" key="2">
    <source>
        <dbReference type="EMBL" id="KAK6341643.1"/>
    </source>
</evidence>
<keyword evidence="3" id="KW-1185">Reference proteome</keyword>
<feature type="compositionally biased region" description="Basic and acidic residues" evidence="1">
    <location>
        <begin position="778"/>
        <end position="799"/>
    </location>
</feature>
<comment type="caution">
    <text evidence="2">The sequence shown here is derived from an EMBL/GenBank/DDBJ whole genome shotgun (WGS) entry which is preliminary data.</text>
</comment>
<name>A0AAV9UM83_9PEZI</name>
<evidence type="ECO:0000256" key="1">
    <source>
        <dbReference type="SAM" id="MobiDB-lite"/>
    </source>
</evidence>
<feature type="region of interest" description="Disordered" evidence="1">
    <location>
        <begin position="887"/>
        <end position="906"/>
    </location>
</feature>
<feature type="region of interest" description="Disordered" evidence="1">
    <location>
        <begin position="696"/>
        <end position="715"/>
    </location>
</feature>
<dbReference type="EMBL" id="JAVHNQ010000007">
    <property type="protein sequence ID" value="KAK6341643.1"/>
    <property type="molecule type" value="Genomic_DNA"/>
</dbReference>
<feature type="compositionally biased region" description="Low complexity" evidence="1">
    <location>
        <begin position="813"/>
        <end position="839"/>
    </location>
</feature>
<accession>A0AAV9UM83</accession>
<sequence>MPSFSRNQISLNIANTNGAEYYDQICAISQETINKNFEVLFAQRKELVELWYKDIRGDNATMDAILDPPQVKLQIGSSDVPELYFEIHIKTGQIKLAADKIQKIDNWIITVRSQLFDSQVSPNPNHTEEEAEAAAAQLDEIKKSYDIGKIEAAIKNAQTKSAVAPGSKKNPTPLEPGDYSIQRLYCVIAEGNWTVPDESRSYLPDPDFPNDKSKRISIADWRASNRDSQTRLMANSVSRVLGNWAEDNQESAFWNLGIQVRLPREKVAEERALATCAPSAVRLQNYAYITEANQAKLEREKREGKTPTPISSLVEYGHPQNCLVFCETVLRDLPKAGARLEYGGNLAEPPQQGIPAIPGTFVLDHRLYFEKKILKPLRELCVATSVIPCYPKMFTDYKTGEQQFQSQYVVGGNPKNSSDYPGLPDQNPSNPAFDFVFEENGKYAWRRKWPAPGSSTEIKTYTDCNSAPVYRKWVIEADNSVEVSWNPGEDKIKVRGAVTYDHWEAYNSSNMKFGWGSYSGCMWGDFKIFVNWSFNIDLTDKKMSFEEKKKALKEAARLRKEEEKQKAEGKIPKDQPSKVPEVPNGIINPVITGLKPNFEPENLSVYRTGGRYVRDKTDEKMRDQVALSLQSGLKKVLTEIAATLHDAGSFIYPGTRTLVFEDPKLGSSGNILSTIDYLDLDDGLVIVNAPVPKPIDETGSKKVPPVTHDSTVTGNPAHITWDPKITYVSHTQTATLVLGGRNNAPDPMAFEEIAVQLLPTGGKNCLFKASAYNWTSKSEADDKERQERQRKEAEKREKGISGGENTGTVDHTASANGDGVSSSSSANGNGVGASSSTNGHGADASSSTVGTNGATGDGEKAPTSTWDFMQRAVNEQLQVTPDQETNSPIFRIRPVPPPKRTKKTPRFTMQRGGYFSLTLEGAVSGPGEYILQLDETWNYPDYTKDMKGKRAATTFLKVILTEGTDGIVYVTSQEDADKTRGVAPKPST</sequence>
<proteinExistence type="predicted"/>
<gene>
    <name evidence="2" type="ORF">TWF696_008712</name>
</gene>
<evidence type="ECO:0000313" key="3">
    <source>
        <dbReference type="Proteomes" id="UP001375240"/>
    </source>
</evidence>
<feature type="region of interest" description="Disordered" evidence="1">
    <location>
        <begin position="556"/>
        <end position="579"/>
    </location>
</feature>
<feature type="compositionally biased region" description="Basic and acidic residues" evidence="1">
    <location>
        <begin position="556"/>
        <end position="576"/>
    </location>
</feature>
<feature type="compositionally biased region" description="Polar residues" evidence="1">
    <location>
        <begin position="844"/>
        <end position="854"/>
    </location>
</feature>
<reference evidence="2 3" key="1">
    <citation type="submission" date="2019-10" db="EMBL/GenBank/DDBJ databases">
        <authorList>
            <person name="Palmer J.M."/>
        </authorList>
    </citation>
    <scope>NUCLEOTIDE SEQUENCE [LARGE SCALE GENOMIC DNA]</scope>
    <source>
        <strain evidence="2 3">TWF696</strain>
    </source>
</reference>
<dbReference type="AlphaFoldDB" id="A0AAV9UM83"/>
<organism evidence="2 3">
    <name type="scientific">Orbilia brochopaga</name>
    <dbReference type="NCBI Taxonomy" id="3140254"/>
    <lineage>
        <taxon>Eukaryota</taxon>
        <taxon>Fungi</taxon>
        <taxon>Dikarya</taxon>
        <taxon>Ascomycota</taxon>
        <taxon>Pezizomycotina</taxon>
        <taxon>Orbiliomycetes</taxon>
        <taxon>Orbiliales</taxon>
        <taxon>Orbiliaceae</taxon>
        <taxon>Orbilia</taxon>
    </lineage>
</organism>
<feature type="region of interest" description="Disordered" evidence="1">
    <location>
        <begin position="776"/>
        <end position="863"/>
    </location>
</feature>
<dbReference type="Proteomes" id="UP001375240">
    <property type="component" value="Unassembled WGS sequence"/>
</dbReference>